<dbReference type="AlphaFoldDB" id="A0A0A9C5Z3"/>
<name>A0A0A9C5Z3_ARUDO</name>
<sequence length="36" mass="4001">MRSMCAITKLSPKSNFRNKNISTASKSSALPLLFRT</sequence>
<evidence type="ECO:0000313" key="1">
    <source>
        <dbReference type="EMBL" id="JAD68825.1"/>
    </source>
</evidence>
<proteinExistence type="predicted"/>
<dbReference type="EMBL" id="GBRH01229070">
    <property type="protein sequence ID" value="JAD68825.1"/>
    <property type="molecule type" value="Transcribed_RNA"/>
</dbReference>
<organism evidence="1">
    <name type="scientific">Arundo donax</name>
    <name type="common">Giant reed</name>
    <name type="synonym">Donax arundinaceus</name>
    <dbReference type="NCBI Taxonomy" id="35708"/>
    <lineage>
        <taxon>Eukaryota</taxon>
        <taxon>Viridiplantae</taxon>
        <taxon>Streptophyta</taxon>
        <taxon>Embryophyta</taxon>
        <taxon>Tracheophyta</taxon>
        <taxon>Spermatophyta</taxon>
        <taxon>Magnoliopsida</taxon>
        <taxon>Liliopsida</taxon>
        <taxon>Poales</taxon>
        <taxon>Poaceae</taxon>
        <taxon>PACMAD clade</taxon>
        <taxon>Arundinoideae</taxon>
        <taxon>Arundineae</taxon>
        <taxon>Arundo</taxon>
    </lineage>
</organism>
<protein>
    <submittedName>
        <fullName evidence="1">Uncharacterized protein</fullName>
    </submittedName>
</protein>
<reference evidence="1" key="2">
    <citation type="journal article" date="2015" name="Data Brief">
        <title>Shoot transcriptome of the giant reed, Arundo donax.</title>
        <authorList>
            <person name="Barrero R.A."/>
            <person name="Guerrero F.D."/>
            <person name="Moolhuijzen P."/>
            <person name="Goolsby J.A."/>
            <person name="Tidwell J."/>
            <person name="Bellgard S.E."/>
            <person name="Bellgard M.I."/>
        </authorList>
    </citation>
    <scope>NUCLEOTIDE SEQUENCE</scope>
    <source>
        <tissue evidence="1">Shoot tissue taken approximately 20 cm above the soil surface</tissue>
    </source>
</reference>
<reference evidence="1" key="1">
    <citation type="submission" date="2014-09" db="EMBL/GenBank/DDBJ databases">
        <authorList>
            <person name="Magalhaes I.L.F."/>
            <person name="Oliveira U."/>
            <person name="Santos F.R."/>
            <person name="Vidigal T.H.D.A."/>
            <person name="Brescovit A.D."/>
            <person name="Santos A.J."/>
        </authorList>
    </citation>
    <scope>NUCLEOTIDE SEQUENCE</scope>
    <source>
        <tissue evidence="1">Shoot tissue taken approximately 20 cm above the soil surface</tissue>
    </source>
</reference>
<accession>A0A0A9C5Z3</accession>